<dbReference type="OrthoDB" id="445556at2759"/>
<dbReference type="STRING" id="1353009.A0A1Y2IUV3"/>
<keyword evidence="3" id="KW-0812">Transmembrane</keyword>
<feature type="transmembrane region" description="Helical" evidence="3">
    <location>
        <begin position="145"/>
        <end position="167"/>
    </location>
</feature>
<feature type="region of interest" description="Disordered" evidence="2">
    <location>
        <begin position="1"/>
        <end position="32"/>
    </location>
</feature>
<dbReference type="Proteomes" id="UP000193067">
    <property type="component" value="Unassembled WGS sequence"/>
</dbReference>
<dbReference type="Pfam" id="PF00226">
    <property type="entry name" value="DnaJ"/>
    <property type="match status" value="1"/>
</dbReference>
<evidence type="ECO:0000256" key="2">
    <source>
        <dbReference type="SAM" id="MobiDB-lite"/>
    </source>
</evidence>
<reference evidence="5 6" key="1">
    <citation type="journal article" date="2015" name="Biotechnol. Biofuels">
        <title>Enhanced degradation of softwood versus hardwood by the white-rot fungus Pycnoporus coccineus.</title>
        <authorList>
            <person name="Couturier M."/>
            <person name="Navarro D."/>
            <person name="Chevret D."/>
            <person name="Henrissat B."/>
            <person name="Piumi F."/>
            <person name="Ruiz-Duenas F.J."/>
            <person name="Martinez A.T."/>
            <person name="Grigoriev I.V."/>
            <person name="Riley R."/>
            <person name="Lipzen A."/>
            <person name="Berrin J.G."/>
            <person name="Master E.R."/>
            <person name="Rosso M.N."/>
        </authorList>
    </citation>
    <scope>NUCLEOTIDE SEQUENCE [LARGE SCALE GENOMIC DNA]</scope>
    <source>
        <strain evidence="5 6">BRFM310</strain>
    </source>
</reference>
<dbReference type="InterPro" id="IPR001623">
    <property type="entry name" value="DnaJ_domain"/>
</dbReference>
<proteinExistence type="predicted"/>
<keyword evidence="3" id="KW-0472">Membrane</keyword>
<keyword evidence="6" id="KW-1185">Reference proteome</keyword>
<dbReference type="Gene3D" id="1.10.287.110">
    <property type="entry name" value="DnaJ domain"/>
    <property type="match status" value="1"/>
</dbReference>
<dbReference type="InterPro" id="IPR036869">
    <property type="entry name" value="J_dom_sf"/>
</dbReference>
<evidence type="ECO:0000256" key="3">
    <source>
        <dbReference type="SAM" id="Phobius"/>
    </source>
</evidence>
<evidence type="ECO:0000313" key="5">
    <source>
        <dbReference type="EMBL" id="OSD04939.1"/>
    </source>
</evidence>
<dbReference type="SUPFAM" id="SSF46565">
    <property type="entry name" value="Chaperone J-domain"/>
    <property type="match status" value="1"/>
</dbReference>
<dbReference type="SMART" id="SM00271">
    <property type="entry name" value="DnaJ"/>
    <property type="match status" value="1"/>
</dbReference>
<dbReference type="EMBL" id="KZ084095">
    <property type="protein sequence ID" value="OSD04939.1"/>
    <property type="molecule type" value="Genomic_DNA"/>
</dbReference>
<dbReference type="CDD" id="cd06257">
    <property type="entry name" value="DnaJ"/>
    <property type="match status" value="1"/>
</dbReference>
<evidence type="ECO:0000313" key="6">
    <source>
        <dbReference type="Proteomes" id="UP000193067"/>
    </source>
</evidence>
<organism evidence="5 6">
    <name type="scientific">Trametes coccinea (strain BRFM310)</name>
    <name type="common">Pycnoporus coccineus</name>
    <dbReference type="NCBI Taxonomy" id="1353009"/>
    <lineage>
        <taxon>Eukaryota</taxon>
        <taxon>Fungi</taxon>
        <taxon>Dikarya</taxon>
        <taxon>Basidiomycota</taxon>
        <taxon>Agaricomycotina</taxon>
        <taxon>Agaricomycetes</taxon>
        <taxon>Polyporales</taxon>
        <taxon>Polyporaceae</taxon>
        <taxon>Trametes</taxon>
    </lineage>
</organism>
<feature type="domain" description="J" evidence="4">
    <location>
        <begin position="35"/>
        <end position="113"/>
    </location>
</feature>
<name>A0A1Y2IUV3_TRAC3</name>
<dbReference type="PROSITE" id="PS50076">
    <property type="entry name" value="DNAJ_2"/>
    <property type="match status" value="1"/>
</dbReference>
<evidence type="ECO:0000256" key="1">
    <source>
        <dbReference type="SAM" id="Coils"/>
    </source>
</evidence>
<gene>
    <name evidence="5" type="ORF">PYCCODRAFT_1363175</name>
</gene>
<keyword evidence="1" id="KW-0175">Coiled coil</keyword>
<protein>
    <recommendedName>
        <fullName evidence="4">J domain-containing protein</fullName>
    </recommendedName>
</protein>
<keyword evidence="3" id="KW-1133">Transmembrane helix</keyword>
<accession>A0A1Y2IUV3</accession>
<sequence>MHIRPPSLARPGVHQVRSASTSSVSYPFPSHAHPTPHQIFHLPAGATQSQIKARYYELVRIHHPDSPFGRDLPPNVRHSRFQSITAAYDVLRGKKTASGAPVDIYRAELERRRRARAAYEASRRPMSSQPQEWAATADDRWKDRIILFVGILALGAGLGPVLVWPSYSASYQHHLSAAKNLAQARREAREFGEERRQEIRRRVQEYNELKAAQEAQKISDGRDAAA</sequence>
<feature type="coiled-coil region" evidence="1">
    <location>
        <begin position="181"/>
        <end position="216"/>
    </location>
</feature>
<evidence type="ECO:0000259" key="4">
    <source>
        <dbReference type="PROSITE" id="PS50076"/>
    </source>
</evidence>
<dbReference type="AlphaFoldDB" id="A0A1Y2IUV3"/>